<dbReference type="AlphaFoldDB" id="A0A699V499"/>
<name>A0A699V499_TANCI</name>
<organism evidence="2">
    <name type="scientific">Tanacetum cinerariifolium</name>
    <name type="common">Dalmatian daisy</name>
    <name type="synonym">Chrysanthemum cinerariifolium</name>
    <dbReference type="NCBI Taxonomy" id="118510"/>
    <lineage>
        <taxon>Eukaryota</taxon>
        <taxon>Viridiplantae</taxon>
        <taxon>Streptophyta</taxon>
        <taxon>Embryophyta</taxon>
        <taxon>Tracheophyta</taxon>
        <taxon>Spermatophyta</taxon>
        <taxon>Magnoliopsida</taxon>
        <taxon>eudicotyledons</taxon>
        <taxon>Gunneridae</taxon>
        <taxon>Pentapetalae</taxon>
        <taxon>asterids</taxon>
        <taxon>campanulids</taxon>
        <taxon>Asterales</taxon>
        <taxon>Asteraceae</taxon>
        <taxon>Asteroideae</taxon>
        <taxon>Anthemideae</taxon>
        <taxon>Anthemidinae</taxon>
        <taxon>Tanacetum</taxon>
    </lineage>
</organism>
<feature type="region of interest" description="Disordered" evidence="1">
    <location>
        <begin position="157"/>
        <end position="180"/>
    </location>
</feature>
<feature type="non-terminal residue" evidence="2">
    <location>
        <position position="1"/>
    </location>
</feature>
<accession>A0A699V499</accession>
<feature type="non-terminal residue" evidence="2">
    <location>
        <position position="180"/>
    </location>
</feature>
<proteinExistence type="predicted"/>
<dbReference type="EMBL" id="BKCJ011389594">
    <property type="protein sequence ID" value="GFD28893.1"/>
    <property type="molecule type" value="Genomic_DNA"/>
</dbReference>
<comment type="caution">
    <text evidence="2">The sequence shown here is derived from an EMBL/GenBank/DDBJ whole genome shotgun (WGS) entry which is preliminary data.</text>
</comment>
<reference evidence="2" key="1">
    <citation type="journal article" date="2019" name="Sci. Rep.">
        <title>Draft genome of Tanacetum cinerariifolium, the natural source of mosquito coil.</title>
        <authorList>
            <person name="Yamashiro T."/>
            <person name="Shiraishi A."/>
            <person name="Satake H."/>
            <person name="Nakayama K."/>
        </authorList>
    </citation>
    <scope>NUCLEOTIDE SEQUENCE</scope>
</reference>
<feature type="region of interest" description="Disordered" evidence="1">
    <location>
        <begin position="121"/>
        <end position="142"/>
    </location>
</feature>
<feature type="region of interest" description="Disordered" evidence="1">
    <location>
        <begin position="1"/>
        <end position="49"/>
    </location>
</feature>
<protein>
    <submittedName>
        <fullName evidence="2">Uncharacterized protein</fullName>
    </submittedName>
</protein>
<evidence type="ECO:0000313" key="2">
    <source>
        <dbReference type="EMBL" id="GFD28893.1"/>
    </source>
</evidence>
<evidence type="ECO:0000256" key="1">
    <source>
        <dbReference type="SAM" id="MobiDB-lite"/>
    </source>
</evidence>
<sequence length="180" mass="20364">PRRNKKPTKPRRQDTKGTRPSSPATNVADEALNEENVPTHSNDPPLSRVNILGSGEDSLKLKEFIEIFTKLQQRVIDMENTKTIKAQEISSLKKRVKRLEKKRTSRTYGQKRLYKIGLSAKVESSADEQSLGEEDASKQGRNIADIDLDAAITLVDETTEDQGRYDDQEMFDTSVLDDEE</sequence>
<gene>
    <name evidence="2" type="ORF">Tci_900862</name>
</gene>
<feature type="compositionally biased region" description="Basic residues" evidence="1">
    <location>
        <begin position="1"/>
        <end position="10"/>
    </location>
</feature>